<evidence type="ECO:0000259" key="1">
    <source>
        <dbReference type="PROSITE" id="PS50181"/>
    </source>
</evidence>
<dbReference type="Gene3D" id="3.80.10.10">
    <property type="entry name" value="Ribonuclease Inhibitor"/>
    <property type="match status" value="1"/>
</dbReference>
<proteinExistence type="predicted"/>
<dbReference type="Pfam" id="PF00646">
    <property type="entry name" value="F-box"/>
    <property type="match status" value="1"/>
</dbReference>
<comment type="caution">
    <text evidence="2">The sequence shown here is derived from an EMBL/GenBank/DDBJ whole genome shotgun (WGS) entry which is preliminary data.</text>
</comment>
<evidence type="ECO:0000313" key="2">
    <source>
        <dbReference type="EMBL" id="CAK7338745.1"/>
    </source>
</evidence>
<dbReference type="AlphaFoldDB" id="A0AAV1RPX0"/>
<dbReference type="Pfam" id="PF24758">
    <property type="entry name" value="LRR_At5g56370"/>
    <property type="match status" value="1"/>
</dbReference>
<dbReference type="InterPro" id="IPR036047">
    <property type="entry name" value="F-box-like_dom_sf"/>
</dbReference>
<dbReference type="InterPro" id="IPR001810">
    <property type="entry name" value="F-box_dom"/>
</dbReference>
<dbReference type="Proteomes" id="UP001314170">
    <property type="component" value="Unassembled WGS sequence"/>
</dbReference>
<organism evidence="2 3">
    <name type="scientific">Dovyalis caffra</name>
    <dbReference type="NCBI Taxonomy" id="77055"/>
    <lineage>
        <taxon>Eukaryota</taxon>
        <taxon>Viridiplantae</taxon>
        <taxon>Streptophyta</taxon>
        <taxon>Embryophyta</taxon>
        <taxon>Tracheophyta</taxon>
        <taxon>Spermatophyta</taxon>
        <taxon>Magnoliopsida</taxon>
        <taxon>eudicotyledons</taxon>
        <taxon>Gunneridae</taxon>
        <taxon>Pentapetalae</taxon>
        <taxon>rosids</taxon>
        <taxon>fabids</taxon>
        <taxon>Malpighiales</taxon>
        <taxon>Salicaceae</taxon>
        <taxon>Flacourtieae</taxon>
        <taxon>Dovyalis</taxon>
    </lineage>
</organism>
<dbReference type="SUPFAM" id="SSF52047">
    <property type="entry name" value="RNI-like"/>
    <property type="match status" value="1"/>
</dbReference>
<evidence type="ECO:0000313" key="3">
    <source>
        <dbReference type="Proteomes" id="UP001314170"/>
    </source>
</evidence>
<dbReference type="EMBL" id="CAWUPB010001156">
    <property type="protein sequence ID" value="CAK7338745.1"/>
    <property type="molecule type" value="Genomic_DNA"/>
</dbReference>
<gene>
    <name evidence="2" type="ORF">DCAF_LOCUS13793</name>
</gene>
<name>A0AAV1RPX0_9ROSI</name>
<dbReference type="InterPro" id="IPR032675">
    <property type="entry name" value="LRR_dom_sf"/>
</dbReference>
<dbReference type="PANTHER" id="PTHR31639:SF42">
    <property type="entry name" value="OS02G0160200 PROTEIN"/>
    <property type="match status" value="1"/>
</dbReference>
<dbReference type="SMART" id="SM00256">
    <property type="entry name" value="FBOX"/>
    <property type="match status" value="1"/>
</dbReference>
<dbReference type="SUPFAM" id="SSF81383">
    <property type="entry name" value="F-box domain"/>
    <property type="match status" value="1"/>
</dbReference>
<reference evidence="2 3" key="1">
    <citation type="submission" date="2024-01" db="EMBL/GenBank/DDBJ databases">
        <authorList>
            <person name="Waweru B."/>
        </authorList>
    </citation>
    <scope>NUCLEOTIDE SEQUENCE [LARGE SCALE GENOMIC DNA]</scope>
</reference>
<dbReference type="Gene3D" id="1.20.1280.50">
    <property type="match status" value="1"/>
</dbReference>
<sequence length="546" mass="62880">MGMAATTISADRISQLPDQIIHHILSFLATPEVVRLSVLSKPWYCVFTSFPISDFSGPSFERDSDDRKLQFAAFVYTSLLRQLRHYRSIPKFQLSLTRDFYSPYVCSPPPWLQLRLDKYINRSIRLATQKGVKELSIHIYCFPFYRLPETLLSAKELVVCRLYGCALNSTIDLPSLRELSLDSVEICDQMIIDNLTFTCPLIEKFVLIDCRRLDCLKLLGFRKLKKVKVKSQLFNSEGKRIEIDAVCLQTFSFSYSPYSSIMDESHFDLTSCKNLEVFKFRGGNITDSMIQYLHSTFPTLKVLVLDGFLGPRIEVSMPQLEKLYLAVRQVVAEDVVINTPRLQSFKYVLENFPALFSVNQTSLQEVTLELFLDDIYRCHREHFVEDFREYLKNFDKIKPLTLHVTEDSSGMHEIINNITNPVLLDNSHLKLKISLDGKDGHSIAKEGHALVDDLFCICRPESLFLESGCQTTEAFMEILCKKLVRGVKHRHHCSATDGKCWRHDLKGIKVERCGRNGYTNVLNCDALLDSLQTLEPEAKIRFVFEW</sequence>
<dbReference type="PANTHER" id="PTHR31639">
    <property type="entry name" value="F-BOX PROTEIN-LIKE"/>
    <property type="match status" value="1"/>
</dbReference>
<dbReference type="PROSITE" id="PS50181">
    <property type="entry name" value="FBOX"/>
    <property type="match status" value="1"/>
</dbReference>
<accession>A0AAV1RPX0</accession>
<keyword evidence="3" id="KW-1185">Reference proteome</keyword>
<feature type="domain" description="F-box" evidence="1">
    <location>
        <begin position="10"/>
        <end position="63"/>
    </location>
</feature>
<protein>
    <recommendedName>
        <fullName evidence="1">F-box domain-containing protein</fullName>
    </recommendedName>
</protein>
<dbReference type="InterPro" id="IPR055411">
    <property type="entry name" value="LRR_FXL15/At3g58940/PEG3-like"/>
</dbReference>